<dbReference type="InterPro" id="IPR035926">
    <property type="entry name" value="NusB-like_sf"/>
</dbReference>
<dbReference type="InterPro" id="IPR011605">
    <property type="entry name" value="NusB_fam"/>
</dbReference>
<dbReference type="GO" id="GO:0031564">
    <property type="term" value="P:transcription antitermination"/>
    <property type="evidence" value="ECO:0007669"/>
    <property type="project" value="UniProtKB-KW"/>
</dbReference>
<organism evidence="9 10">
    <name type="scientific">Pseudanabaena cinerea FACHB-1277</name>
    <dbReference type="NCBI Taxonomy" id="2949581"/>
    <lineage>
        <taxon>Bacteria</taxon>
        <taxon>Bacillati</taxon>
        <taxon>Cyanobacteriota</taxon>
        <taxon>Cyanophyceae</taxon>
        <taxon>Pseudanabaenales</taxon>
        <taxon>Pseudanabaenaceae</taxon>
        <taxon>Pseudanabaena</taxon>
        <taxon>Pseudanabaena cinerea</taxon>
    </lineage>
</organism>
<evidence type="ECO:0000256" key="3">
    <source>
        <dbReference type="ARBA" id="ARBA00022884"/>
    </source>
</evidence>
<evidence type="ECO:0000313" key="9">
    <source>
        <dbReference type="EMBL" id="MBD2149379.1"/>
    </source>
</evidence>
<dbReference type="NCBIfam" id="TIGR01951">
    <property type="entry name" value="nusB"/>
    <property type="match status" value="1"/>
</dbReference>
<keyword evidence="3 6" id="KW-0694">RNA-binding</keyword>
<reference evidence="9" key="2">
    <citation type="submission" date="2020-08" db="EMBL/GenBank/DDBJ databases">
        <authorList>
            <person name="Chen M."/>
            <person name="Teng W."/>
            <person name="Zhao L."/>
            <person name="Hu C."/>
            <person name="Zhou Y."/>
            <person name="Han B."/>
            <person name="Song L."/>
            <person name="Shu W."/>
        </authorList>
    </citation>
    <scope>NUCLEOTIDE SEQUENCE</scope>
    <source>
        <strain evidence="9">FACHB-1277</strain>
    </source>
</reference>
<dbReference type="Gene3D" id="1.10.940.10">
    <property type="entry name" value="NusB-like"/>
    <property type="match status" value="1"/>
</dbReference>
<dbReference type="GO" id="GO:0005829">
    <property type="term" value="C:cytosol"/>
    <property type="evidence" value="ECO:0007669"/>
    <property type="project" value="TreeGrafter"/>
</dbReference>
<comment type="caution">
    <text evidence="9">The sequence shown here is derived from an EMBL/GenBank/DDBJ whole genome shotgun (WGS) entry which is preliminary data.</text>
</comment>
<comment type="function">
    <text evidence="6">Involved in transcription antitermination. Required for transcription of ribosomal RNA (rRNA) genes. Binds specifically to the boxA antiterminator sequence of the ribosomal RNA (rrn) operons.</text>
</comment>
<protein>
    <recommendedName>
        <fullName evidence="6">Transcription antitermination protein NusB</fullName>
    </recommendedName>
    <alternativeName>
        <fullName evidence="6">Antitermination factor NusB</fullName>
    </alternativeName>
</protein>
<evidence type="ECO:0000256" key="4">
    <source>
        <dbReference type="ARBA" id="ARBA00023015"/>
    </source>
</evidence>
<dbReference type="GO" id="GO:0003723">
    <property type="term" value="F:RNA binding"/>
    <property type="evidence" value="ECO:0007669"/>
    <property type="project" value="UniProtKB-UniRule"/>
</dbReference>
<sequence>MQPRHTARELALFSINQLPSQPQKLESKTLDDIVTAVVRSLHDETKELLQTASAELQRSQDRLTSSENRTSDLRQDIQAVEGMVREAIELTKNAINNIGAALDFPVTLVLSQRDEVRNYAIDILKTVNNKRSQIDETISSALVNWQIDRLAQLDKDILRIATAEIMFMNVASKVAIDEAVELAKRYSSEDGYRFINGVLRRIDDQLKEARRKS</sequence>
<comment type="similarity">
    <text evidence="1 6">Belongs to the NusB family.</text>
</comment>
<dbReference type="Proteomes" id="UP000631421">
    <property type="component" value="Unassembled WGS sequence"/>
</dbReference>
<evidence type="ECO:0000256" key="6">
    <source>
        <dbReference type="HAMAP-Rule" id="MF_00073"/>
    </source>
</evidence>
<dbReference type="PANTHER" id="PTHR11078">
    <property type="entry name" value="N UTILIZATION SUBSTANCE PROTEIN B-RELATED"/>
    <property type="match status" value="1"/>
</dbReference>
<dbReference type="InterPro" id="IPR006027">
    <property type="entry name" value="NusB_RsmB_TIM44"/>
</dbReference>
<dbReference type="AlphaFoldDB" id="A0A926UQF5"/>
<keyword evidence="10" id="KW-1185">Reference proteome</keyword>
<keyword evidence="4 6" id="KW-0805">Transcription regulation</keyword>
<feature type="coiled-coil region" evidence="7">
    <location>
        <begin position="42"/>
        <end position="69"/>
    </location>
</feature>
<dbReference type="GO" id="GO:0006353">
    <property type="term" value="P:DNA-templated transcription termination"/>
    <property type="evidence" value="ECO:0007669"/>
    <property type="project" value="UniProtKB-UniRule"/>
</dbReference>
<evidence type="ECO:0000256" key="7">
    <source>
        <dbReference type="SAM" id="Coils"/>
    </source>
</evidence>
<name>A0A926UQF5_9CYAN</name>
<proteinExistence type="inferred from homology"/>
<accession>A0A926UQF5</accession>
<dbReference type="HAMAP" id="MF_00073">
    <property type="entry name" value="NusB"/>
    <property type="match status" value="1"/>
</dbReference>
<feature type="domain" description="NusB/RsmB/TIM44" evidence="8">
    <location>
        <begin position="112"/>
        <end position="203"/>
    </location>
</feature>
<keyword evidence="7" id="KW-0175">Coiled coil</keyword>
<dbReference type="SUPFAM" id="SSF48013">
    <property type="entry name" value="NusB-like"/>
    <property type="match status" value="1"/>
</dbReference>
<evidence type="ECO:0000256" key="2">
    <source>
        <dbReference type="ARBA" id="ARBA00022814"/>
    </source>
</evidence>
<evidence type="ECO:0000256" key="5">
    <source>
        <dbReference type="ARBA" id="ARBA00023163"/>
    </source>
</evidence>
<evidence type="ECO:0000313" key="10">
    <source>
        <dbReference type="Proteomes" id="UP000631421"/>
    </source>
</evidence>
<dbReference type="EMBL" id="JACJPY010000008">
    <property type="protein sequence ID" value="MBD2149379.1"/>
    <property type="molecule type" value="Genomic_DNA"/>
</dbReference>
<keyword evidence="2 6" id="KW-0889">Transcription antitermination</keyword>
<gene>
    <name evidence="6 9" type="primary">nusB</name>
    <name evidence="9" type="ORF">H6F44_04455</name>
</gene>
<evidence type="ECO:0000256" key="1">
    <source>
        <dbReference type="ARBA" id="ARBA00005952"/>
    </source>
</evidence>
<dbReference type="RefSeq" id="WP_190349751.1">
    <property type="nucleotide sequence ID" value="NZ_JACJPY010000008.1"/>
</dbReference>
<keyword evidence="5 6" id="KW-0804">Transcription</keyword>
<reference evidence="9" key="1">
    <citation type="journal article" date="2015" name="ISME J.">
        <title>Draft Genome Sequence of Streptomyces incarnatus NRRL8089, which Produces the Nucleoside Antibiotic Sinefungin.</title>
        <authorList>
            <person name="Oshima K."/>
            <person name="Hattori M."/>
            <person name="Shimizu H."/>
            <person name="Fukuda K."/>
            <person name="Nemoto M."/>
            <person name="Inagaki K."/>
            <person name="Tamura T."/>
        </authorList>
    </citation>
    <scope>NUCLEOTIDE SEQUENCE</scope>
    <source>
        <strain evidence="9">FACHB-1277</strain>
    </source>
</reference>
<dbReference type="Pfam" id="PF01029">
    <property type="entry name" value="NusB"/>
    <property type="match status" value="1"/>
</dbReference>
<dbReference type="PANTHER" id="PTHR11078:SF3">
    <property type="entry name" value="ANTITERMINATION NUSB DOMAIN-CONTAINING PROTEIN"/>
    <property type="match status" value="1"/>
</dbReference>
<evidence type="ECO:0000259" key="8">
    <source>
        <dbReference type="Pfam" id="PF01029"/>
    </source>
</evidence>